<dbReference type="OrthoDB" id="7945987at2"/>
<protein>
    <submittedName>
        <fullName evidence="1">Uncharacterized protein</fullName>
    </submittedName>
</protein>
<proteinExistence type="predicted"/>
<dbReference type="STRING" id="1300345.LF41_2395"/>
<reference evidence="1 2" key="1">
    <citation type="submission" date="2014-09" db="EMBL/GenBank/DDBJ databases">
        <title>Genome sequences of Lysobacter dokdonensis DS-58.</title>
        <authorList>
            <person name="Kim J.F."/>
            <person name="Kwak M.-J."/>
        </authorList>
    </citation>
    <scope>NUCLEOTIDE SEQUENCE [LARGE SCALE GENOMIC DNA]</scope>
    <source>
        <strain evidence="1 2">DS-58</strain>
    </source>
</reference>
<comment type="caution">
    <text evidence="1">The sequence shown here is derived from an EMBL/GenBank/DDBJ whole genome shotgun (WGS) entry which is preliminary data.</text>
</comment>
<evidence type="ECO:0000313" key="2">
    <source>
        <dbReference type="Proteomes" id="UP000030518"/>
    </source>
</evidence>
<dbReference type="RefSeq" id="WP_036166781.1">
    <property type="nucleotide sequence ID" value="NZ_JRKJ01000005.1"/>
</dbReference>
<keyword evidence="2" id="KW-1185">Reference proteome</keyword>
<accession>A0A0A2WJ88</accession>
<sequence>MTPDDFWRQYNAITRRAMCFQVADDLRNAAIQADDFGHEARERAFAKWAFAHPFTLGEVVDAIGTIGDRKEWWR</sequence>
<evidence type="ECO:0000313" key="1">
    <source>
        <dbReference type="EMBL" id="KGQ19888.1"/>
    </source>
</evidence>
<organism evidence="1 2">
    <name type="scientific">Lysobacter dokdonensis DS-58</name>
    <dbReference type="NCBI Taxonomy" id="1300345"/>
    <lineage>
        <taxon>Bacteria</taxon>
        <taxon>Pseudomonadati</taxon>
        <taxon>Pseudomonadota</taxon>
        <taxon>Gammaproteobacteria</taxon>
        <taxon>Lysobacterales</taxon>
        <taxon>Lysobacteraceae</taxon>
        <taxon>Noviluteimonas</taxon>
    </lineage>
</organism>
<dbReference type="EMBL" id="JRKJ01000005">
    <property type="protein sequence ID" value="KGQ19888.1"/>
    <property type="molecule type" value="Genomic_DNA"/>
</dbReference>
<name>A0A0A2WJ88_9GAMM</name>
<dbReference type="Proteomes" id="UP000030518">
    <property type="component" value="Unassembled WGS sequence"/>
</dbReference>
<dbReference type="AlphaFoldDB" id="A0A0A2WJ88"/>
<gene>
    <name evidence="1" type="ORF">LF41_2395</name>
</gene>
<dbReference type="PATRIC" id="fig|1300345.3.peg.966"/>